<dbReference type="PANTHER" id="PTHR12683">
    <property type="entry name" value="CDK-ACTIVATING KINASE ASSEMBLY FACTOR MAT1"/>
    <property type="match status" value="1"/>
</dbReference>
<gene>
    <name evidence="4" type="ORF">B0F90DRAFT_1693000</name>
</gene>
<accession>A0AAD4MAF7</accession>
<evidence type="ECO:0000313" key="4">
    <source>
        <dbReference type="EMBL" id="KAI0306761.1"/>
    </source>
</evidence>
<dbReference type="GO" id="GO:0016301">
    <property type="term" value="F:kinase activity"/>
    <property type="evidence" value="ECO:0007669"/>
    <property type="project" value="UniProtKB-KW"/>
</dbReference>
<dbReference type="Pfam" id="PF06391">
    <property type="entry name" value="MAT1"/>
    <property type="match status" value="1"/>
</dbReference>
<feature type="compositionally biased region" description="Low complexity" evidence="2">
    <location>
        <begin position="13"/>
        <end position="33"/>
    </location>
</feature>
<dbReference type="Gene3D" id="3.30.40.10">
    <property type="entry name" value="Zinc/RING finger domain, C3HC4 (zinc finger)"/>
    <property type="match status" value="1"/>
</dbReference>
<dbReference type="AlphaFoldDB" id="A0AAD4MAF7"/>
<dbReference type="InterPro" id="IPR013083">
    <property type="entry name" value="Znf_RING/FYVE/PHD"/>
</dbReference>
<dbReference type="Proteomes" id="UP001203297">
    <property type="component" value="Unassembled WGS sequence"/>
</dbReference>
<feature type="region of interest" description="Disordered" evidence="2">
    <location>
        <begin position="1"/>
        <end position="41"/>
    </location>
</feature>
<evidence type="ECO:0000313" key="5">
    <source>
        <dbReference type="Proteomes" id="UP001203297"/>
    </source>
</evidence>
<dbReference type="GO" id="GO:0006357">
    <property type="term" value="P:regulation of transcription by RNA polymerase II"/>
    <property type="evidence" value="ECO:0007669"/>
    <property type="project" value="TreeGrafter"/>
</dbReference>
<sequence length="340" mass="38659">MSNRASAGSWLRGTTIRKGTTTPTTRSHTPQTQNSSSSIIFSGGVKDASGRTSEYFSMDDQCPVCKSDRYLNPKLRLLVSSCYHKMCTFEDLVVEKEVAVRRKLAKEFNKRREDFTDLRSYNDYLQEVEDITFNLINEIDIPETQARIAAYRKENSALIELNQQREEAYARALKEQEEAERREKQLRAEELRRAEEEERDAREGERRALIDNLENSRAEALKRAAARTAAAQQAVQHSSANLLRSRAAQSAVVPDQPYVPLQDDFYAYEDMYTLRSAYFDPASDAVRRDKEGIMRAGGYRIEEAWERALRNAVAGLDVLTSRPQSLVSRGFDADTVMASG</sequence>
<evidence type="ECO:0000256" key="2">
    <source>
        <dbReference type="SAM" id="MobiDB-lite"/>
    </source>
</evidence>
<evidence type="ECO:0000259" key="3">
    <source>
        <dbReference type="Pfam" id="PF06391"/>
    </source>
</evidence>
<dbReference type="InterPro" id="IPR015877">
    <property type="entry name" value="MAT1_centre"/>
</dbReference>
<feature type="domain" description="MAT1 centre" evidence="3">
    <location>
        <begin position="86"/>
        <end position="238"/>
    </location>
</feature>
<dbReference type="PANTHER" id="PTHR12683:SF13">
    <property type="entry name" value="CDK-ACTIVATING KINASE ASSEMBLY FACTOR MAT1"/>
    <property type="match status" value="1"/>
</dbReference>
<name>A0AAD4MAF7_9AGAM</name>
<keyword evidence="5" id="KW-1185">Reference proteome</keyword>
<evidence type="ECO:0000256" key="1">
    <source>
        <dbReference type="SAM" id="Coils"/>
    </source>
</evidence>
<keyword evidence="1" id="KW-0175">Coiled coil</keyword>
<comment type="caution">
    <text evidence="4">The sequence shown here is derived from an EMBL/GenBank/DDBJ whole genome shotgun (WGS) entry which is preliminary data.</text>
</comment>
<keyword evidence="4" id="KW-0418">Kinase</keyword>
<dbReference type="EMBL" id="WTXG01000003">
    <property type="protein sequence ID" value="KAI0306761.1"/>
    <property type="molecule type" value="Genomic_DNA"/>
</dbReference>
<proteinExistence type="predicted"/>
<organism evidence="4 5">
    <name type="scientific">Multifurca ochricompacta</name>
    <dbReference type="NCBI Taxonomy" id="376703"/>
    <lineage>
        <taxon>Eukaryota</taxon>
        <taxon>Fungi</taxon>
        <taxon>Dikarya</taxon>
        <taxon>Basidiomycota</taxon>
        <taxon>Agaricomycotina</taxon>
        <taxon>Agaricomycetes</taxon>
        <taxon>Russulales</taxon>
        <taxon>Russulaceae</taxon>
        <taxon>Multifurca</taxon>
    </lineage>
</organism>
<dbReference type="GO" id="GO:0005675">
    <property type="term" value="C:transcription factor TFIIH holo complex"/>
    <property type="evidence" value="ECO:0007669"/>
    <property type="project" value="TreeGrafter"/>
</dbReference>
<reference evidence="4" key="1">
    <citation type="journal article" date="2022" name="New Phytol.">
        <title>Evolutionary transition to the ectomycorrhizal habit in the genomes of a hyperdiverse lineage of mushroom-forming fungi.</title>
        <authorList>
            <person name="Looney B."/>
            <person name="Miyauchi S."/>
            <person name="Morin E."/>
            <person name="Drula E."/>
            <person name="Courty P.E."/>
            <person name="Kohler A."/>
            <person name="Kuo A."/>
            <person name="LaButti K."/>
            <person name="Pangilinan J."/>
            <person name="Lipzen A."/>
            <person name="Riley R."/>
            <person name="Andreopoulos W."/>
            <person name="He G."/>
            <person name="Johnson J."/>
            <person name="Nolan M."/>
            <person name="Tritt A."/>
            <person name="Barry K.W."/>
            <person name="Grigoriev I.V."/>
            <person name="Nagy L.G."/>
            <person name="Hibbett D."/>
            <person name="Henrissat B."/>
            <person name="Matheny P.B."/>
            <person name="Labbe J."/>
            <person name="Martin F.M."/>
        </authorList>
    </citation>
    <scope>NUCLEOTIDE SEQUENCE</scope>
    <source>
        <strain evidence="4">BPL690</strain>
    </source>
</reference>
<keyword evidence="4" id="KW-0808">Transferase</keyword>
<feature type="coiled-coil region" evidence="1">
    <location>
        <begin position="151"/>
        <end position="208"/>
    </location>
</feature>
<dbReference type="GO" id="GO:0006281">
    <property type="term" value="P:DNA repair"/>
    <property type="evidence" value="ECO:0007669"/>
    <property type="project" value="TreeGrafter"/>
</dbReference>
<protein>
    <submittedName>
        <fullName evidence="4">CDK-activating kinase assembly factor MAT1-domain-containing protein</fullName>
    </submittedName>
</protein>